<evidence type="ECO:0000256" key="2">
    <source>
        <dbReference type="SAM" id="Phobius"/>
    </source>
</evidence>
<evidence type="ECO:0000256" key="1">
    <source>
        <dbReference type="SAM" id="MobiDB-lite"/>
    </source>
</evidence>
<gene>
    <name evidence="3" type="ORF">VNI00_014095</name>
</gene>
<keyword evidence="2" id="KW-0472">Membrane</keyword>
<comment type="caution">
    <text evidence="3">The sequence shown here is derived from an EMBL/GenBank/DDBJ whole genome shotgun (WGS) entry which is preliminary data.</text>
</comment>
<dbReference type="Proteomes" id="UP001383192">
    <property type="component" value="Unassembled WGS sequence"/>
</dbReference>
<evidence type="ECO:0008006" key="5">
    <source>
        <dbReference type="Google" id="ProtNLM"/>
    </source>
</evidence>
<accession>A0AAW0BUQ4</accession>
<protein>
    <recommendedName>
        <fullName evidence="5">Peptidase A1 domain-containing protein</fullName>
    </recommendedName>
</protein>
<reference evidence="3 4" key="1">
    <citation type="submission" date="2024-01" db="EMBL/GenBank/DDBJ databases">
        <title>A draft genome for a cacao thread blight-causing isolate of Paramarasmius palmivorus.</title>
        <authorList>
            <person name="Baruah I.K."/>
            <person name="Bukari Y."/>
            <person name="Amoako-Attah I."/>
            <person name="Meinhardt L.W."/>
            <person name="Bailey B.A."/>
            <person name="Cohen S.P."/>
        </authorList>
    </citation>
    <scope>NUCLEOTIDE SEQUENCE [LARGE SCALE GENOMIC DNA]</scope>
    <source>
        <strain evidence="3 4">GH-12</strain>
    </source>
</reference>
<feature type="compositionally biased region" description="Polar residues" evidence="1">
    <location>
        <begin position="397"/>
        <end position="409"/>
    </location>
</feature>
<organism evidence="3 4">
    <name type="scientific">Paramarasmius palmivorus</name>
    <dbReference type="NCBI Taxonomy" id="297713"/>
    <lineage>
        <taxon>Eukaryota</taxon>
        <taxon>Fungi</taxon>
        <taxon>Dikarya</taxon>
        <taxon>Basidiomycota</taxon>
        <taxon>Agaricomycotina</taxon>
        <taxon>Agaricomycetes</taxon>
        <taxon>Agaricomycetidae</taxon>
        <taxon>Agaricales</taxon>
        <taxon>Marasmiineae</taxon>
        <taxon>Marasmiaceae</taxon>
        <taxon>Paramarasmius</taxon>
    </lineage>
</organism>
<name>A0AAW0BUQ4_9AGAR</name>
<evidence type="ECO:0000313" key="3">
    <source>
        <dbReference type="EMBL" id="KAK7030503.1"/>
    </source>
</evidence>
<dbReference type="AlphaFoldDB" id="A0AAW0BUQ4"/>
<evidence type="ECO:0000313" key="4">
    <source>
        <dbReference type="Proteomes" id="UP001383192"/>
    </source>
</evidence>
<proteinExistence type="predicted"/>
<keyword evidence="2" id="KW-1133">Transmembrane helix</keyword>
<sequence>MTSQNGQVILIVDANDNTISSGDPSQWQDAANPNWYGGTTRFVQANETTSGASAFKTTFHGTSVAFVGHTSSVGVSCEVGSDTGLQQSQNNLYTQWYQSALLPDDQHTIVCTNPAALVEVDYFLTTAGENTPLSGETIMVDDSAVKEIWYQGLWVPQVNQTFEFGLGLTAHPMQNTTHISRIVGSSLEFHFAGTSVSVYGVVDFIRNSNYTLEFDLDGNITRGVYPSLDELQAHGEVTMMNYMLYHSSQLRADNHTLLINLTAIEGSQGFRLDYITYNPSFTFIGQKPVFARNTSTSTHGTPTSTGIPSWTTTSNGKDPQLRSGLTTGAIVGITVSVVTFMLLFAILVLLRRKRDARKNVKIVNHIEPFTMNIVASEKQIMRKEKATPPTVPLVNPVHQSYGQAQTPDLNSVGIPQRREGEQLTQDQIPPPAYQERYGGPSDM</sequence>
<dbReference type="EMBL" id="JAYKXP010000075">
    <property type="protein sequence ID" value="KAK7030503.1"/>
    <property type="molecule type" value="Genomic_DNA"/>
</dbReference>
<keyword evidence="2" id="KW-0812">Transmembrane</keyword>
<feature type="region of interest" description="Disordered" evidence="1">
    <location>
        <begin position="294"/>
        <end position="319"/>
    </location>
</feature>
<keyword evidence="4" id="KW-1185">Reference proteome</keyword>
<feature type="transmembrane region" description="Helical" evidence="2">
    <location>
        <begin position="329"/>
        <end position="350"/>
    </location>
</feature>
<dbReference type="Gene3D" id="2.60.120.260">
    <property type="entry name" value="Galactose-binding domain-like"/>
    <property type="match status" value="1"/>
</dbReference>
<feature type="compositionally biased region" description="Low complexity" evidence="1">
    <location>
        <begin position="294"/>
        <end position="309"/>
    </location>
</feature>
<feature type="region of interest" description="Disordered" evidence="1">
    <location>
        <begin position="384"/>
        <end position="443"/>
    </location>
</feature>